<sequence>MGSDIELLKNRKNGTTLHADSASRNCDEFMKVFKKDESCE</sequence>
<protein>
    <submittedName>
        <fullName evidence="1">Uncharacterized protein</fullName>
    </submittedName>
</protein>
<name>M3H4Z4_9LEPT</name>
<dbReference type="EMBL" id="AHOR02000006">
    <property type="protein sequence ID" value="EMF84166.1"/>
    <property type="molecule type" value="Genomic_DNA"/>
</dbReference>
<comment type="caution">
    <text evidence="1">The sequence shown here is derived from an EMBL/GenBank/DDBJ whole genome shotgun (WGS) entry which is preliminary data.</text>
</comment>
<gene>
    <name evidence="1" type="ORF">LEP1GSC188_0081</name>
</gene>
<evidence type="ECO:0000313" key="1">
    <source>
        <dbReference type="EMBL" id="EMF84166.1"/>
    </source>
</evidence>
<dbReference type="Proteomes" id="UP000011770">
    <property type="component" value="Unassembled WGS sequence"/>
</dbReference>
<proteinExistence type="predicted"/>
<organism evidence="1 2">
    <name type="scientific">Leptospira weilii serovar Topaz str. LT2116</name>
    <dbReference type="NCBI Taxonomy" id="1088540"/>
    <lineage>
        <taxon>Bacteria</taxon>
        <taxon>Pseudomonadati</taxon>
        <taxon>Spirochaetota</taxon>
        <taxon>Spirochaetia</taxon>
        <taxon>Leptospirales</taxon>
        <taxon>Leptospiraceae</taxon>
        <taxon>Leptospira</taxon>
    </lineage>
</organism>
<evidence type="ECO:0000313" key="2">
    <source>
        <dbReference type="Proteomes" id="UP000011770"/>
    </source>
</evidence>
<dbReference type="AlphaFoldDB" id="M3H4Z4"/>
<accession>M3H4Z4</accession>
<reference evidence="1 2" key="1">
    <citation type="submission" date="2013-01" db="EMBL/GenBank/DDBJ databases">
        <authorList>
            <person name="Harkins D.M."/>
            <person name="Durkin A.S."/>
            <person name="Brinkac L.M."/>
            <person name="Haft D.H."/>
            <person name="Selengut J.D."/>
            <person name="Sanka R."/>
            <person name="DePew J."/>
            <person name="Purushe J."/>
            <person name="Tulsiani S.M."/>
            <person name="Graham G.C."/>
            <person name="Burns M.-A."/>
            <person name="Dohnt M.F."/>
            <person name="Smythe L.D."/>
            <person name="McKay D.B."/>
            <person name="Craig S.B."/>
            <person name="Vinetz J.M."/>
            <person name="Sutton G.G."/>
            <person name="Nierman W.C."/>
            <person name="Fouts D.E."/>
        </authorList>
    </citation>
    <scope>NUCLEOTIDE SEQUENCE [LARGE SCALE GENOMIC DNA]</scope>
    <source>
        <strain evidence="1 2">LT2116</strain>
    </source>
</reference>